<name>A0A0B5CMT3_NEIEG</name>
<keyword evidence="2" id="KW-1185">Reference proteome</keyword>
<dbReference type="EMBL" id="CP007726">
    <property type="protein sequence ID" value="AJE17541.1"/>
    <property type="molecule type" value="Genomic_DNA"/>
</dbReference>
<reference evidence="2" key="1">
    <citation type="submission" date="2014-05" db="EMBL/GenBank/DDBJ databases">
        <title>Complete Genome sequence of Neisseria elongata subsp. glycolytica.</title>
        <authorList>
            <person name="Veyrier F.J."/>
            <person name="Taha M.-K."/>
        </authorList>
    </citation>
    <scope>NUCLEOTIDE SEQUENCE [LARGE SCALE GENOMIC DNA]</scope>
    <source>
        <strain evidence="2">ATCC 29315</strain>
    </source>
</reference>
<organism evidence="1 2">
    <name type="scientific">Neisseria elongata subsp. glycolytica ATCC 29315</name>
    <dbReference type="NCBI Taxonomy" id="546263"/>
    <lineage>
        <taxon>Bacteria</taxon>
        <taxon>Pseudomonadati</taxon>
        <taxon>Pseudomonadota</taxon>
        <taxon>Betaproteobacteria</taxon>
        <taxon>Neisseriales</taxon>
        <taxon>Neisseriaceae</taxon>
        <taxon>Neisseria</taxon>
    </lineage>
</organism>
<evidence type="ECO:0000313" key="2">
    <source>
        <dbReference type="Proteomes" id="UP000031392"/>
    </source>
</evidence>
<gene>
    <name evidence="1" type="ORF">NELON_00685</name>
</gene>
<dbReference type="Proteomes" id="UP000031392">
    <property type="component" value="Chromosome"/>
</dbReference>
<sequence length="73" mass="8183">MPHQTPSGELIYSLLPCCLAYIRTHALENVDFRPDNIHTQVILADHSQGYSLTVALERPRKALMSKQSQPLPA</sequence>
<dbReference type="KEGG" id="nel:NELON_00685"/>
<dbReference type="AlphaFoldDB" id="A0A0B5CMT3"/>
<proteinExistence type="predicted"/>
<dbReference type="PATRIC" id="fig|546263.7.peg.150"/>
<reference evidence="1 2" key="2">
    <citation type="journal article" date="2015" name="PLoS Genet.">
        <title>Common Cell Shape Evolution of Two Nasopharyngeal Pathogens.</title>
        <authorList>
            <person name="Veyrier F.J."/>
            <person name="Biais N."/>
            <person name="Morales P."/>
            <person name="Belkacem N."/>
            <person name="Guilhen C."/>
            <person name="Ranjeva S."/>
            <person name="Sismeiro O."/>
            <person name="Pehau-Arnaudet G."/>
            <person name="Rocha E.P."/>
            <person name="Werts C."/>
            <person name="Taha M.K."/>
            <person name="Boneca I.G."/>
        </authorList>
    </citation>
    <scope>NUCLEOTIDE SEQUENCE [LARGE SCALE GENOMIC DNA]</scope>
    <source>
        <strain evidence="1 2">ATCC 29315</strain>
    </source>
</reference>
<evidence type="ECO:0000313" key="1">
    <source>
        <dbReference type="EMBL" id="AJE17541.1"/>
    </source>
</evidence>
<accession>A0A0B5CMT3</accession>
<protein>
    <submittedName>
        <fullName evidence="1">Uncharacterized protein</fullName>
    </submittedName>
</protein>
<dbReference type="HOGENOM" id="CLU_2700928_0_0_4"/>